<dbReference type="RefSeq" id="WP_163797537.1">
    <property type="nucleotide sequence ID" value="NZ_AP022588.1"/>
</dbReference>
<keyword evidence="2 4" id="KW-0808">Transferase</keyword>
<dbReference type="Gene3D" id="3.40.50.150">
    <property type="entry name" value="Vaccinia Virus protein VP39"/>
    <property type="match status" value="1"/>
</dbReference>
<dbReference type="GO" id="GO:0032259">
    <property type="term" value="P:methylation"/>
    <property type="evidence" value="ECO:0007669"/>
    <property type="project" value="UniProtKB-KW"/>
</dbReference>
<dbReference type="InterPro" id="IPR029063">
    <property type="entry name" value="SAM-dependent_MTases_sf"/>
</dbReference>
<dbReference type="GO" id="GO:0008757">
    <property type="term" value="F:S-adenosylmethionine-dependent methyltransferase activity"/>
    <property type="evidence" value="ECO:0007669"/>
    <property type="project" value="TreeGrafter"/>
</dbReference>
<dbReference type="Pfam" id="PF01596">
    <property type="entry name" value="Methyltransf_3"/>
    <property type="match status" value="1"/>
</dbReference>
<organism evidence="4 5">
    <name type="scientific">Mycolicibacterium sediminis</name>
    <dbReference type="NCBI Taxonomy" id="1286180"/>
    <lineage>
        <taxon>Bacteria</taxon>
        <taxon>Bacillati</taxon>
        <taxon>Actinomycetota</taxon>
        <taxon>Actinomycetes</taxon>
        <taxon>Mycobacteriales</taxon>
        <taxon>Mycobacteriaceae</taxon>
        <taxon>Mycolicibacterium</taxon>
    </lineage>
</organism>
<dbReference type="PROSITE" id="PS51682">
    <property type="entry name" value="SAM_OMT_I"/>
    <property type="match status" value="1"/>
</dbReference>
<keyword evidence="5" id="KW-1185">Reference proteome</keyword>
<evidence type="ECO:0000256" key="1">
    <source>
        <dbReference type="ARBA" id="ARBA00022603"/>
    </source>
</evidence>
<dbReference type="CDD" id="cd02440">
    <property type="entry name" value="AdoMet_MTases"/>
    <property type="match status" value="1"/>
</dbReference>
<dbReference type="InterPro" id="IPR002935">
    <property type="entry name" value="SAM_O-MeTrfase"/>
</dbReference>
<dbReference type="Proteomes" id="UP000467193">
    <property type="component" value="Chromosome"/>
</dbReference>
<dbReference type="AlphaFoldDB" id="A0A7I7QQJ3"/>
<gene>
    <name evidence="4" type="ORF">MSEDJ_27550</name>
</gene>
<name>A0A7I7QQJ3_9MYCO</name>
<evidence type="ECO:0000256" key="3">
    <source>
        <dbReference type="ARBA" id="ARBA00022691"/>
    </source>
</evidence>
<dbReference type="KEGG" id="msei:MSEDJ_27550"/>
<keyword evidence="1 4" id="KW-0489">Methyltransferase</keyword>
<dbReference type="EMBL" id="AP022588">
    <property type="protein sequence ID" value="BBY28659.1"/>
    <property type="molecule type" value="Genomic_DNA"/>
</dbReference>
<dbReference type="PANTHER" id="PTHR10509:SF14">
    <property type="entry name" value="CAFFEOYL-COA O-METHYLTRANSFERASE 3-RELATED"/>
    <property type="match status" value="1"/>
</dbReference>
<keyword evidence="3" id="KW-0949">S-adenosyl-L-methionine</keyword>
<protein>
    <submittedName>
        <fullName evidence="4">O-methyltransferase</fullName>
    </submittedName>
</protein>
<evidence type="ECO:0000256" key="2">
    <source>
        <dbReference type="ARBA" id="ARBA00022679"/>
    </source>
</evidence>
<dbReference type="GO" id="GO:0008171">
    <property type="term" value="F:O-methyltransferase activity"/>
    <property type="evidence" value="ECO:0007669"/>
    <property type="project" value="InterPro"/>
</dbReference>
<dbReference type="InterPro" id="IPR050362">
    <property type="entry name" value="Cation-dep_OMT"/>
</dbReference>
<proteinExistence type="predicted"/>
<evidence type="ECO:0000313" key="4">
    <source>
        <dbReference type="EMBL" id="BBY28659.1"/>
    </source>
</evidence>
<evidence type="ECO:0000313" key="5">
    <source>
        <dbReference type="Proteomes" id="UP000467193"/>
    </source>
</evidence>
<dbReference type="SUPFAM" id="SSF53335">
    <property type="entry name" value="S-adenosyl-L-methionine-dependent methyltransferases"/>
    <property type="match status" value="1"/>
</dbReference>
<accession>A0A7I7QQJ3</accession>
<dbReference type="PANTHER" id="PTHR10509">
    <property type="entry name" value="O-METHYLTRANSFERASE-RELATED"/>
    <property type="match status" value="1"/>
</dbReference>
<reference evidence="4 5" key="1">
    <citation type="journal article" date="2019" name="Emerg. Microbes Infect.">
        <title>Comprehensive subspecies identification of 175 nontuberculous mycobacteria species based on 7547 genomic profiles.</title>
        <authorList>
            <person name="Matsumoto Y."/>
            <person name="Kinjo T."/>
            <person name="Motooka D."/>
            <person name="Nabeya D."/>
            <person name="Jung N."/>
            <person name="Uechi K."/>
            <person name="Horii T."/>
            <person name="Iida T."/>
            <person name="Fujita J."/>
            <person name="Nakamura S."/>
        </authorList>
    </citation>
    <scope>NUCLEOTIDE SEQUENCE [LARGE SCALE GENOMIC DNA]</scope>
    <source>
        <strain evidence="4 5">JCM 17899</strain>
    </source>
</reference>
<sequence length="278" mass="29454">MTDDIPQRTLPALPRAVTPTTILAAELTDACAELEAWGGAPHGVLDRMRRARDLAGGLDPYVERCTTGESPALARLAQRTRETDWAKASSGTLEQEMLSGHVEGRVLDFLIRMSGARRVLEVGMFTGYSALAMAEALPDGGTVVACEVDRGVADFARTCFDDSPAGDRITIEVGPATDTLRRLAADGADPFDFVFVDADKAGYLGYLDQLLDGPLLSDGAVIAVDNTLMQGQPYTGVGVTTNGAAIASFNDAVAADARVEQVMLPLRDGLTLIRRVVA</sequence>